<name>A0A1H7AX73_9MICO</name>
<protein>
    <submittedName>
        <fullName evidence="5">DNA-binding transcriptional regulator YhcF, GntR family</fullName>
    </submittedName>
</protein>
<gene>
    <name evidence="5" type="ORF">SAMN05421637_2684</name>
</gene>
<dbReference type="GO" id="GO:0003700">
    <property type="term" value="F:DNA-binding transcription factor activity"/>
    <property type="evidence" value="ECO:0007669"/>
    <property type="project" value="InterPro"/>
</dbReference>
<dbReference type="Proteomes" id="UP000183315">
    <property type="component" value="Unassembled WGS sequence"/>
</dbReference>
<dbReference type="InterPro" id="IPR036388">
    <property type="entry name" value="WH-like_DNA-bd_sf"/>
</dbReference>
<dbReference type="SUPFAM" id="SSF46785">
    <property type="entry name" value="Winged helix' DNA-binding domain"/>
    <property type="match status" value="1"/>
</dbReference>
<keyword evidence="2 5" id="KW-0238">DNA-binding</keyword>
<dbReference type="PANTHER" id="PTHR38445:SF10">
    <property type="entry name" value="GNTR-FAMILY TRANSCRIPTIONAL REGULATOR"/>
    <property type="match status" value="1"/>
</dbReference>
<dbReference type="PANTHER" id="PTHR38445">
    <property type="entry name" value="HTH-TYPE TRANSCRIPTIONAL REPRESSOR YTRA"/>
    <property type="match status" value="1"/>
</dbReference>
<dbReference type="eggNOG" id="COG1725">
    <property type="taxonomic scope" value="Bacteria"/>
</dbReference>
<feature type="domain" description="HTH gntR-type" evidence="4">
    <location>
        <begin position="5"/>
        <end position="73"/>
    </location>
</feature>
<dbReference type="OrthoDB" id="162505at2"/>
<dbReference type="CDD" id="cd07377">
    <property type="entry name" value="WHTH_GntR"/>
    <property type="match status" value="1"/>
</dbReference>
<keyword evidence="3" id="KW-0804">Transcription</keyword>
<evidence type="ECO:0000259" key="4">
    <source>
        <dbReference type="PROSITE" id="PS50949"/>
    </source>
</evidence>
<dbReference type="InterPro" id="IPR000524">
    <property type="entry name" value="Tscrpt_reg_HTH_GntR"/>
</dbReference>
<proteinExistence type="predicted"/>
<dbReference type="Pfam" id="PF00392">
    <property type="entry name" value="GntR"/>
    <property type="match status" value="1"/>
</dbReference>
<dbReference type="Gene3D" id="1.10.10.10">
    <property type="entry name" value="Winged helix-like DNA-binding domain superfamily/Winged helix DNA-binding domain"/>
    <property type="match status" value="1"/>
</dbReference>
<evidence type="ECO:0000313" key="5">
    <source>
        <dbReference type="EMBL" id="SEJ68517.1"/>
    </source>
</evidence>
<reference evidence="6" key="1">
    <citation type="submission" date="2016-10" db="EMBL/GenBank/DDBJ databases">
        <authorList>
            <person name="Varghese N."/>
        </authorList>
    </citation>
    <scope>NUCLEOTIDE SEQUENCE [LARGE SCALE GENOMIC DNA]</scope>
    <source>
        <strain evidence="6">DSM 24868</strain>
    </source>
</reference>
<dbReference type="InterPro" id="IPR036390">
    <property type="entry name" value="WH_DNA-bd_sf"/>
</dbReference>
<dbReference type="GO" id="GO:0003677">
    <property type="term" value="F:DNA binding"/>
    <property type="evidence" value="ECO:0007669"/>
    <property type="project" value="UniProtKB-KW"/>
</dbReference>
<evidence type="ECO:0000256" key="3">
    <source>
        <dbReference type="ARBA" id="ARBA00023163"/>
    </source>
</evidence>
<dbReference type="RefSeq" id="WP_042215303.1">
    <property type="nucleotide sequence ID" value="NZ_BBLU01000009.1"/>
</dbReference>
<dbReference type="PROSITE" id="PS50949">
    <property type="entry name" value="HTH_GNTR"/>
    <property type="match status" value="1"/>
</dbReference>
<keyword evidence="1" id="KW-0805">Transcription regulation</keyword>
<accession>A0A1H7AX73</accession>
<dbReference type="EMBL" id="FNZI01000008">
    <property type="protein sequence ID" value="SEJ68517.1"/>
    <property type="molecule type" value="Genomic_DNA"/>
</dbReference>
<evidence type="ECO:0000256" key="2">
    <source>
        <dbReference type="ARBA" id="ARBA00023125"/>
    </source>
</evidence>
<evidence type="ECO:0000256" key="1">
    <source>
        <dbReference type="ARBA" id="ARBA00023015"/>
    </source>
</evidence>
<organism evidence="5 6">
    <name type="scientific">Demequina mangrovi</name>
    <dbReference type="NCBI Taxonomy" id="1043493"/>
    <lineage>
        <taxon>Bacteria</taxon>
        <taxon>Bacillati</taxon>
        <taxon>Actinomycetota</taxon>
        <taxon>Actinomycetes</taxon>
        <taxon>Micrococcales</taxon>
        <taxon>Demequinaceae</taxon>
        <taxon>Demequina</taxon>
    </lineage>
</organism>
<keyword evidence="6" id="KW-1185">Reference proteome</keyword>
<dbReference type="STRING" id="1043493.SAMN05421637_2684"/>
<dbReference type="AlphaFoldDB" id="A0A1H7AX73"/>
<dbReference type="SMART" id="SM00345">
    <property type="entry name" value="HTH_GNTR"/>
    <property type="match status" value="1"/>
</dbReference>
<sequence>MDDGRPIFQQIAEQLEDRILDGSMPEESQVPSINELAAFHRINPATALKGVNLLVDAGVLHKRRGIGMFVSAGARALLLASRRDEFRGAYVAPLVARATTLGIDPETLIDMIRKEAGR</sequence>
<evidence type="ECO:0000313" key="6">
    <source>
        <dbReference type="Proteomes" id="UP000183315"/>
    </source>
</evidence>